<evidence type="ECO:0008006" key="4">
    <source>
        <dbReference type="Google" id="ProtNLM"/>
    </source>
</evidence>
<dbReference type="Proteomes" id="UP000187158">
    <property type="component" value="Unassembled WGS sequence"/>
</dbReference>
<gene>
    <name evidence="2" type="ORF">BSO21_10080</name>
</gene>
<proteinExistence type="predicted"/>
<evidence type="ECO:0000313" key="2">
    <source>
        <dbReference type="EMBL" id="OMD34955.1"/>
    </source>
</evidence>
<evidence type="ECO:0000313" key="3">
    <source>
        <dbReference type="Proteomes" id="UP000187158"/>
    </source>
</evidence>
<comment type="caution">
    <text evidence="2">The sequence shown here is derived from an EMBL/GenBank/DDBJ whole genome shotgun (WGS) entry which is preliminary data.</text>
</comment>
<dbReference type="EMBL" id="MPVP01000045">
    <property type="protein sequence ID" value="OMD34955.1"/>
    <property type="molecule type" value="Genomic_DNA"/>
</dbReference>
<accession>A0ABX3GQR7</accession>
<evidence type="ECO:0000256" key="1">
    <source>
        <dbReference type="SAM" id="MobiDB-lite"/>
    </source>
</evidence>
<name>A0ABX3GQR7_9BACL</name>
<organism evidence="2 3">
    <name type="scientific">Paenibacillus odorifer</name>
    <dbReference type="NCBI Taxonomy" id="189426"/>
    <lineage>
        <taxon>Bacteria</taxon>
        <taxon>Bacillati</taxon>
        <taxon>Bacillota</taxon>
        <taxon>Bacilli</taxon>
        <taxon>Bacillales</taxon>
        <taxon>Paenibacillaceae</taxon>
        <taxon>Paenibacillus</taxon>
    </lineage>
</organism>
<keyword evidence="3" id="KW-1185">Reference proteome</keyword>
<dbReference type="RefSeq" id="WP_076218568.1">
    <property type="nucleotide sequence ID" value="NZ_MPVM01000002.1"/>
</dbReference>
<reference evidence="2 3" key="1">
    <citation type="submission" date="2016-11" db="EMBL/GenBank/DDBJ databases">
        <title>Paenibacillus species isolates.</title>
        <authorList>
            <person name="Beno S.M."/>
        </authorList>
    </citation>
    <scope>NUCLEOTIDE SEQUENCE [LARGE SCALE GENOMIC DNA]</scope>
    <source>
        <strain evidence="2 3">FSL H7-0433</strain>
    </source>
</reference>
<sequence length="1552" mass="168536">MGKYDELRKIAAQPTSQRTADNIEAYRAAVTPVPAASEPTDLGTKYDFLRNPQKYVEQNKLLAEQQATQAAADKKAITSQVLKDTLNSVMKPVNTKTETKKTVDFKQDQANQKAAATVAPNLFAGKTLAPVTPNITNDISSTLQGKVPAASLLQQTGKGPANASQIRGISEYDTREKRIDETNIPEVLKLPSRAMNKLAFDTPLGLAISRAFSGNSGVTSRDSTGNKTVDKITDVVNDLVTPLITPTGAPLGQGIFGSTYDATGKLLSGKAGQRLLQGASKVIPGSQNVAKVAATEGIAGSLQGVGFGLQQGQDSGNEIARNAFGGAAAGLVLGGASAALGELGASLLSRFRKSGIHESEIAEIAPELLALPEANPRTVRKQLAGEIKTTPSGDTISTPYTFRLNEATPETAAATANRQAMKNYDPIELSTKYAQDVIDEYKTLKETNAKKISNKKLYEQARQNVDARRVTDDPIVESKLKDTNIKATEPAPYTEPVIRNPVQELSREQQIQNKVNAGEFLPQEDIDFLLSGKYDKSKAFPDETPTTSTYVKPKSKLVPKTEIKPAKPKAKLKPVNKEVAATTEVAATKTPKKKVVGERGFSQTLKNSEKTPEGFTSKLDTKYDPTTNRGDLAKAEERLKDRADATRFILEDTKGGMTSEQSITAQRLIDTHIKEGNIQAAEKMADALLKESTRSAQFLQSLSTYNKLSPEGVYMVAKRYANKINETSSKIAKKAEVTALMADDLQGLATINQKMTGVKDLSNDAVDILKRAKAGETLTDAETSVIQKFVEESKQFIKESGKEYKPKAPKIPKDKKVKDNVMKFLDAQEAAAKERLRAKGVRVSSTPLDIWADYAVIGAAKMGRNIINFADWSAQMVKDLGEDIRPQLKFLYEKSREVYELSNKKVTSQSVASAERLTHKLINSKQLSEHEANSLLKLASQVDELSGEAKRVASQDLQVILQSLDNPSLGKKISSAQTQAQLLNPKTQVRNVLGNELFYRLERISKYVSTPIDIARSKITGSDRTVTFRTNNQGKYWENFIEGGSAGWRGVNINGIETQYDLASPAFKGKYNPLKYTEKALGAALRSFDNAAYSRAMNKTLGELGTLDAINSGVKPTKEYVQEFIRNADENINKIASEYGKYATFQDNNALATGFTKFKRGLNFGKDFGLGDLIIKYPKTPGALLMRALEYSPAGFLRTIGMIAKPMYKNGVESNPRAVVEGLSRAIVGSGGLSMLGYFLMDNKILTGTASGDKDIRSLQAQTGKGAYQVNLSALYRFVKSGFNEEDAKIKEGDKLYNYDWMQPVSVAIALGANVKGNIEGSSKKGVGSSAAGLIYDSTAGAVNTMAEQSLLKGVQDALSGYTGQTTTDKIVSIVADLPSSFVPTLSNQIKQSGDNTKRETYSPSTGEKVLNTVKAKIPGLAETLPKKYDTLGQEQTHYQDGNAFNIFANPGFPANYKLSDEARKIVDLIAATGDETLAPRVPGKTINGVKLTGKEYSRFSQLQGEETKRLVSELDTSMSLDDQSKAMEKILKEAAKSAKEKMVNEFPRLGD</sequence>
<feature type="region of interest" description="Disordered" evidence="1">
    <location>
        <begin position="605"/>
        <end position="629"/>
    </location>
</feature>
<protein>
    <recommendedName>
        <fullName evidence="4">Large polyvalent protein associated domain-containing protein</fullName>
    </recommendedName>
</protein>